<evidence type="ECO:0000313" key="10">
    <source>
        <dbReference type="Proteomes" id="UP000662873"/>
    </source>
</evidence>
<feature type="transmembrane region" description="Helical" evidence="7">
    <location>
        <begin position="175"/>
        <end position="196"/>
    </location>
</feature>
<feature type="transmembrane region" description="Helical" evidence="7">
    <location>
        <begin position="216"/>
        <end position="235"/>
    </location>
</feature>
<dbReference type="InterPro" id="IPR005829">
    <property type="entry name" value="Sugar_transporter_CS"/>
</dbReference>
<keyword evidence="5 7" id="KW-1133">Transmembrane helix</keyword>
<dbReference type="PANTHER" id="PTHR23517">
    <property type="entry name" value="RESISTANCE PROTEIN MDTM, PUTATIVE-RELATED-RELATED"/>
    <property type="match status" value="1"/>
</dbReference>
<evidence type="ECO:0000256" key="1">
    <source>
        <dbReference type="ARBA" id="ARBA00004651"/>
    </source>
</evidence>
<name>A0A809RBH7_9BACT</name>
<feature type="transmembrane region" description="Helical" evidence="7">
    <location>
        <begin position="265"/>
        <end position="286"/>
    </location>
</feature>
<dbReference type="CDD" id="cd17325">
    <property type="entry name" value="MFS_MdtG_SLC18_like"/>
    <property type="match status" value="1"/>
</dbReference>
<sequence length="459" mass="48896">MSGVKYTFRATSDPFRAIEFQDPAMTAVPEAHPKTKPLLQRPAVMRLLILALLAEVGYAVLNISTMPVYLQFDRGFGASVTGLVVAAFLLSEAVFKSPMGALADRVGRKTMVVLGPSLTIFTALATLVVPFDWGTNEVLALIGLRLVDGLGAAMLWPAMFALMSDSVEDHERQQAMSLLNMCYLLGVALALPVGGIVNDLFGRFLADFSGARSPSLYLAALLFAGVSLTAFLRIASDREHHKALATEEGSSLRELWMAARGIPEYLLLAVVTFMGIGFPMTIIKVFAEEQFRMSESKFGALSFPAVVAMALLSVPMAKIGERMGRARAVHYGLGLCSLGLALVALGAFVPALRVPWPFAVGGLFVGFGFLLAIPSWMASVSDIDPRKRGVHLGAIMTAQGVGAILGAPLGAVAYEKLQPLGRMLGLGVDFGRYSPFVGCAACVAIGWAISVRILRDPAV</sequence>
<dbReference type="KEGG" id="npy:NPRO_24880"/>
<protein>
    <submittedName>
        <fullName evidence="9">Major facilitator superfamily (MSF) transporter</fullName>
    </submittedName>
</protein>
<proteinExistence type="predicted"/>
<feature type="transmembrane region" description="Helical" evidence="7">
    <location>
        <begin position="329"/>
        <end position="352"/>
    </location>
</feature>
<feature type="transmembrane region" description="Helical" evidence="7">
    <location>
        <begin position="298"/>
        <end position="317"/>
    </location>
</feature>
<dbReference type="AlphaFoldDB" id="A0A809RBH7"/>
<evidence type="ECO:0000256" key="2">
    <source>
        <dbReference type="ARBA" id="ARBA00022448"/>
    </source>
</evidence>
<evidence type="ECO:0000256" key="5">
    <source>
        <dbReference type="ARBA" id="ARBA00022989"/>
    </source>
</evidence>
<keyword evidence="2" id="KW-0813">Transport</keyword>
<organism evidence="9 10">
    <name type="scientific">Candidatus Nitrosymbiomonas proteolyticus</name>
    <dbReference type="NCBI Taxonomy" id="2608984"/>
    <lineage>
        <taxon>Bacteria</taxon>
        <taxon>Bacillati</taxon>
        <taxon>Armatimonadota</taxon>
        <taxon>Armatimonadota incertae sedis</taxon>
        <taxon>Candidatus Nitrosymbiomonas</taxon>
    </lineage>
</organism>
<dbReference type="InterPro" id="IPR020846">
    <property type="entry name" value="MFS_dom"/>
</dbReference>
<dbReference type="InterPro" id="IPR050171">
    <property type="entry name" value="MFS_Transporters"/>
</dbReference>
<evidence type="ECO:0000256" key="3">
    <source>
        <dbReference type="ARBA" id="ARBA00022475"/>
    </source>
</evidence>
<evidence type="ECO:0000313" key="9">
    <source>
        <dbReference type="EMBL" id="BBO24893.1"/>
    </source>
</evidence>
<feature type="transmembrane region" description="Helical" evidence="7">
    <location>
        <begin position="139"/>
        <end position="163"/>
    </location>
</feature>
<feature type="transmembrane region" description="Helical" evidence="7">
    <location>
        <begin position="433"/>
        <end position="454"/>
    </location>
</feature>
<keyword evidence="6 7" id="KW-0472">Membrane</keyword>
<evidence type="ECO:0000256" key="7">
    <source>
        <dbReference type="SAM" id="Phobius"/>
    </source>
</evidence>
<feature type="transmembrane region" description="Helical" evidence="7">
    <location>
        <begin position="111"/>
        <end position="133"/>
    </location>
</feature>
<gene>
    <name evidence="9" type="ORF">NPRO_24880</name>
</gene>
<feature type="transmembrane region" description="Helical" evidence="7">
    <location>
        <begin position="75"/>
        <end position="95"/>
    </location>
</feature>
<dbReference type="EMBL" id="AP021858">
    <property type="protein sequence ID" value="BBO24893.1"/>
    <property type="molecule type" value="Genomic_DNA"/>
</dbReference>
<feature type="transmembrane region" description="Helical" evidence="7">
    <location>
        <begin position="43"/>
        <end position="63"/>
    </location>
</feature>
<dbReference type="Gene3D" id="1.20.1250.20">
    <property type="entry name" value="MFS general substrate transporter like domains"/>
    <property type="match status" value="2"/>
</dbReference>
<keyword evidence="3" id="KW-1003">Cell membrane</keyword>
<dbReference type="GO" id="GO:0022857">
    <property type="term" value="F:transmembrane transporter activity"/>
    <property type="evidence" value="ECO:0007669"/>
    <property type="project" value="InterPro"/>
</dbReference>
<dbReference type="PANTHER" id="PTHR23517:SF13">
    <property type="entry name" value="MAJOR FACILITATOR SUPERFAMILY MFS_1"/>
    <property type="match status" value="1"/>
</dbReference>
<dbReference type="InterPro" id="IPR011701">
    <property type="entry name" value="MFS"/>
</dbReference>
<reference evidence="9" key="1">
    <citation type="journal article" name="DNA Res.">
        <title>The physiological potential of anammox bacteria as revealed by their core genome structure.</title>
        <authorList>
            <person name="Okubo T."/>
            <person name="Toyoda A."/>
            <person name="Fukuhara K."/>
            <person name="Uchiyama I."/>
            <person name="Harigaya Y."/>
            <person name="Kuroiwa M."/>
            <person name="Suzuki T."/>
            <person name="Murakami Y."/>
            <person name="Suwa Y."/>
            <person name="Takami H."/>
        </authorList>
    </citation>
    <scope>NUCLEOTIDE SEQUENCE</scope>
    <source>
        <strain evidence="9">317325-2</strain>
    </source>
</reference>
<feature type="transmembrane region" description="Helical" evidence="7">
    <location>
        <begin position="390"/>
        <end position="413"/>
    </location>
</feature>
<dbReference type="PROSITE" id="PS50850">
    <property type="entry name" value="MFS"/>
    <property type="match status" value="1"/>
</dbReference>
<feature type="domain" description="Major facilitator superfamily (MFS) profile" evidence="8">
    <location>
        <begin position="43"/>
        <end position="458"/>
    </location>
</feature>
<evidence type="ECO:0000256" key="4">
    <source>
        <dbReference type="ARBA" id="ARBA00022692"/>
    </source>
</evidence>
<dbReference type="Proteomes" id="UP000662873">
    <property type="component" value="Chromosome"/>
</dbReference>
<comment type="subcellular location">
    <subcellularLocation>
        <location evidence="1">Cell membrane</location>
        <topology evidence="1">Multi-pass membrane protein</topology>
    </subcellularLocation>
</comment>
<feature type="transmembrane region" description="Helical" evidence="7">
    <location>
        <begin position="358"/>
        <end position="378"/>
    </location>
</feature>
<dbReference type="GO" id="GO:0005886">
    <property type="term" value="C:plasma membrane"/>
    <property type="evidence" value="ECO:0007669"/>
    <property type="project" value="UniProtKB-SubCell"/>
</dbReference>
<accession>A0A809RBH7</accession>
<dbReference type="SUPFAM" id="SSF103473">
    <property type="entry name" value="MFS general substrate transporter"/>
    <property type="match status" value="1"/>
</dbReference>
<evidence type="ECO:0000259" key="8">
    <source>
        <dbReference type="PROSITE" id="PS50850"/>
    </source>
</evidence>
<dbReference type="PROSITE" id="PS00216">
    <property type="entry name" value="SUGAR_TRANSPORT_1"/>
    <property type="match status" value="1"/>
</dbReference>
<keyword evidence="4 7" id="KW-0812">Transmembrane</keyword>
<dbReference type="Pfam" id="PF07690">
    <property type="entry name" value="MFS_1"/>
    <property type="match status" value="1"/>
</dbReference>
<evidence type="ECO:0000256" key="6">
    <source>
        <dbReference type="ARBA" id="ARBA00023136"/>
    </source>
</evidence>
<dbReference type="InterPro" id="IPR036259">
    <property type="entry name" value="MFS_trans_sf"/>
</dbReference>